<comment type="caution">
    <text evidence="1">The sequence shown here is derived from an EMBL/GenBank/DDBJ whole genome shotgun (WGS) entry which is preliminary data.</text>
</comment>
<dbReference type="AlphaFoldDB" id="R3WLZ9"/>
<protein>
    <submittedName>
        <fullName evidence="1">Uncharacterized protein</fullName>
    </submittedName>
</protein>
<dbReference type="Proteomes" id="UP000013785">
    <property type="component" value="Unassembled WGS sequence"/>
</dbReference>
<reference evidence="1 2" key="1">
    <citation type="submission" date="2013-02" db="EMBL/GenBank/DDBJ databases">
        <title>The Genome Sequence of Enterococcus phoeniculicola BAA-412.</title>
        <authorList>
            <consortium name="The Broad Institute Genome Sequencing Platform"/>
            <consortium name="The Broad Institute Genome Sequencing Center for Infectious Disease"/>
            <person name="Earl A.M."/>
            <person name="Gilmore M.S."/>
            <person name="Lebreton F."/>
            <person name="Walker B."/>
            <person name="Young S.K."/>
            <person name="Zeng Q."/>
            <person name="Gargeya S."/>
            <person name="Fitzgerald M."/>
            <person name="Haas B."/>
            <person name="Abouelleil A."/>
            <person name="Alvarado L."/>
            <person name="Arachchi H.M."/>
            <person name="Berlin A.M."/>
            <person name="Chapman S.B."/>
            <person name="Dewar J."/>
            <person name="Goldberg J."/>
            <person name="Griggs A."/>
            <person name="Gujja S."/>
            <person name="Hansen M."/>
            <person name="Howarth C."/>
            <person name="Imamovic A."/>
            <person name="Larimer J."/>
            <person name="McCowan C."/>
            <person name="Murphy C."/>
            <person name="Neiman D."/>
            <person name="Pearson M."/>
            <person name="Priest M."/>
            <person name="Roberts A."/>
            <person name="Saif S."/>
            <person name="Shea T."/>
            <person name="Sisk P."/>
            <person name="Sykes S."/>
            <person name="Wortman J."/>
            <person name="Nusbaum C."/>
            <person name="Birren B."/>
        </authorList>
    </citation>
    <scope>NUCLEOTIDE SEQUENCE [LARGE SCALE GENOMIC DNA]</scope>
    <source>
        <strain evidence="1 2">ATCC BAA-412</strain>
    </source>
</reference>
<evidence type="ECO:0000313" key="1">
    <source>
        <dbReference type="EMBL" id="EOL48866.1"/>
    </source>
</evidence>
<gene>
    <name evidence="1" type="ORF">UC3_00417</name>
</gene>
<sequence length="370" mass="42927">MKKIICELCGSNDFERKDGLYICLYCRTSFTIEEANNLAVKETSSEETLLELKNLQKKAFDSGAFSAFITHSEDILLTESNDYLSKLGQIMANIRQTPIESLSFDFIISDILDNWEKTPDNQLEDVTTCSRRLYDTFIYKLLVEQSKLFSANPSQTLDDLLAKNIQVFYDFPQTTYYKQLIGEKEFLSLKGKQQRMIKRLGRIMTSDWTQSFLKENTSPMKVSASIAENKILQANHFREFIKVVIADKVIDDYDRFLLYQLCDEMKQAALAHHMMVEGSRRPVPIFDGETDADLQIADYLQTRNDLFSDLTVHHSWQSDSKEKQDIYALMENLQDEFRTLGIFSGSRKKEILYQIEALKTQLRNARVFTI</sequence>
<keyword evidence="2" id="KW-1185">Reference proteome</keyword>
<organism evidence="1 2">
    <name type="scientific">Enterococcus phoeniculicola ATCC BAA-412</name>
    <dbReference type="NCBI Taxonomy" id="1158610"/>
    <lineage>
        <taxon>Bacteria</taxon>
        <taxon>Bacillati</taxon>
        <taxon>Bacillota</taxon>
        <taxon>Bacilli</taxon>
        <taxon>Lactobacillales</taxon>
        <taxon>Enterococcaceae</taxon>
        <taxon>Enterococcus</taxon>
    </lineage>
</organism>
<dbReference type="OrthoDB" id="2186249at2"/>
<dbReference type="HOGENOM" id="CLU_747506_0_0_9"/>
<accession>R3WLZ9</accession>
<dbReference type="RefSeq" id="WP_010767092.1">
    <property type="nucleotide sequence ID" value="NZ_ASWE01000004.1"/>
</dbReference>
<dbReference type="EMBL" id="AJAT01000007">
    <property type="protein sequence ID" value="EOL48866.1"/>
    <property type="molecule type" value="Genomic_DNA"/>
</dbReference>
<proteinExistence type="predicted"/>
<dbReference type="PATRIC" id="fig|1158610.3.peg.393"/>
<evidence type="ECO:0000313" key="2">
    <source>
        <dbReference type="Proteomes" id="UP000013785"/>
    </source>
</evidence>
<name>R3WLZ9_9ENTE</name>